<dbReference type="Gene3D" id="3.30.1120.10">
    <property type="match status" value="1"/>
</dbReference>
<dbReference type="PANTHER" id="PTHR43751">
    <property type="entry name" value="SULFATASE"/>
    <property type="match status" value="1"/>
</dbReference>
<dbReference type="GO" id="GO:0016787">
    <property type="term" value="F:hydrolase activity"/>
    <property type="evidence" value="ECO:0007669"/>
    <property type="project" value="UniProtKB-KW"/>
</dbReference>
<dbReference type="SUPFAM" id="SSF51445">
    <property type="entry name" value="(Trans)glycosidases"/>
    <property type="match status" value="1"/>
</dbReference>
<accession>A0AAV4FWE9</accession>
<dbReference type="InterPro" id="IPR000917">
    <property type="entry name" value="Sulfatase_N"/>
</dbReference>
<keyword evidence="6" id="KW-1185">Reference proteome</keyword>
<evidence type="ECO:0000256" key="3">
    <source>
        <dbReference type="ARBA" id="ARBA00022801"/>
    </source>
</evidence>
<dbReference type="PROSITE" id="PS00149">
    <property type="entry name" value="SULFATASE_2"/>
    <property type="match status" value="1"/>
</dbReference>
<comment type="cofactor">
    <cofactor evidence="1">
        <name>Ca(2+)</name>
        <dbReference type="ChEBI" id="CHEBI:29108"/>
    </cofactor>
</comment>
<name>A0AAV4FWE9_9GAST</name>
<keyword evidence="3" id="KW-0378">Hydrolase</keyword>
<dbReference type="CDD" id="cd16143">
    <property type="entry name" value="ARS_like"/>
    <property type="match status" value="1"/>
</dbReference>
<dbReference type="PROSITE" id="PS00523">
    <property type="entry name" value="SULFATASE_1"/>
    <property type="match status" value="1"/>
</dbReference>
<dbReference type="Pfam" id="PF00884">
    <property type="entry name" value="Sulfatase"/>
    <property type="match status" value="1"/>
</dbReference>
<dbReference type="EMBL" id="BMAT01004631">
    <property type="protein sequence ID" value="GFR77251.1"/>
    <property type="molecule type" value="Genomic_DNA"/>
</dbReference>
<dbReference type="AlphaFoldDB" id="A0AAV4FWE9"/>
<dbReference type="SUPFAM" id="SSF53649">
    <property type="entry name" value="Alkaline phosphatase-like"/>
    <property type="match status" value="1"/>
</dbReference>
<dbReference type="InterPro" id="IPR024607">
    <property type="entry name" value="Sulfatase_CS"/>
</dbReference>
<organism evidence="5 6">
    <name type="scientific">Elysia marginata</name>
    <dbReference type="NCBI Taxonomy" id="1093978"/>
    <lineage>
        <taxon>Eukaryota</taxon>
        <taxon>Metazoa</taxon>
        <taxon>Spiralia</taxon>
        <taxon>Lophotrochozoa</taxon>
        <taxon>Mollusca</taxon>
        <taxon>Gastropoda</taxon>
        <taxon>Heterobranchia</taxon>
        <taxon>Euthyneura</taxon>
        <taxon>Panpulmonata</taxon>
        <taxon>Sacoglossa</taxon>
        <taxon>Placobranchoidea</taxon>
        <taxon>Plakobranchidae</taxon>
        <taxon>Elysia</taxon>
    </lineage>
</organism>
<evidence type="ECO:0000259" key="4">
    <source>
        <dbReference type="Pfam" id="PF00884"/>
    </source>
</evidence>
<feature type="domain" description="Sulfatase N-terminal" evidence="4">
    <location>
        <begin position="759"/>
        <end position="1126"/>
    </location>
</feature>
<evidence type="ECO:0000256" key="2">
    <source>
        <dbReference type="ARBA" id="ARBA00008779"/>
    </source>
</evidence>
<evidence type="ECO:0000313" key="6">
    <source>
        <dbReference type="Proteomes" id="UP000762676"/>
    </source>
</evidence>
<comment type="caution">
    <text evidence="5">The sequence shown here is derived from an EMBL/GenBank/DDBJ whole genome shotgun (WGS) entry which is preliminary data.</text>
</comment>
<dbReference type="PANTHER" id="PTHR43751:SF6">
    <property type="entry name" value="N-ACETYLGALACTOSAMINE-6-O-SULFATASE"/>
    <property type="match status" value="1"/>
</dbReference>
<protein>
    <submittedName>
        <fullName evidence="5">Arylsulfatase</fullName>
    </submittedName>
</protein>
<gene>
    <name evidence="5" type="ORF">ElyMa_002232400</name>
</gene>
<dbReference type="Gene3D" id="3.40.720.10">
    <property type="entry name" value="Alkaline Phosphatase, subunit A"/>
    <property type="match status" value="1"/>
</dbReference>
<proteinExistence type="inferred from homology"/>
<evidence type="ECO:0000256" key="1">
    <source>
        <dbReference type="ARBA" id="ARBA00001913"/>
    </source>
</evidence>
<reference evidence="5 6" key="1">
    <citation type="journal article" date="2021" name="Elife">
        <title>Chloroplast acquisition without the gene transfer in kleptoplastic sea slugs, Plakobranchus ocellatus.</title>
        <authorList>
            <person name="Maeda T."/>
            <person name="Takahashi S."/>
            <person name="Yoshida T."/>
            <person name="Shimamura S."/>
            <person name="Takaki Y."/>
            <person name="Nagai Y."/>
            <person name="Toyoda A."/>
            <person name="Suzuki Y."/>
            <person name="Arimoto A."/>
            <person name="Ishii H."/>
            <person name="Satoh N."/>
            <person name="Nishiyama T."/>
            <person name="Hasebe M."/>
            <person name="Maruyama T."/>
            <person name="Minagawa J."/>
            <person name="Obokata J."/>
            <person name="Shigenobu S."/>
        </authorList>
    </citation>
    <scope>NUCLEOTIDE SEQUENCE [LARGE SCALE GENOMIC DNA]</scope>
</reference>
<evidence type="ECO:0000313" key="5">
    <source>
        <dbReference type="EMBL" id="GFR77251.1"/>
    </source>
</evidence>
<sequence length="1238" mass="139478">MIRAIRPEALVTLNGIPFEVGGLKGQTNQAFLTEQMINNMTVSPMAFRFVGYSTGRIKERLSWKQVRHHAPSTQWPPKGVSIRFHFKLPVIDAGFTSDFLGSGVQNTNALPSALGREKLLYDDFEIDRNHWRTQISSSHFRSSFNNEGKGGEIYTPVNSAVFKEGKLPKGTHSLETRIFLGTDDSDDYAPGIAVVFKNGKTLKFFIRTNTGSQNKPLLAVFDGKRKHLITNSPSIDLTKVLGLRIRDQKGKLFFDSKYDNTLWKTYLILKKPFGQGEMTMVRVGKTDSKGGYSESMYPGKLCRLHIEDFTAYSEFNSKGIEDAQKQLKKLQEVEVQVVYQIYDGIPLIDKTIEVHNHSQYMVTLDKFVSEELALVEKESPVSSHPNVGIDTPNGLHIETDYAFGGVEYKNGQRHVIHWDTDPNYTSQVNYLLKNPCLLHVAPSVGPSQDIPKEGVFKSYTTFELAQDSQDNERRGLSRKKMYRTIAPWVTENPLMLHCVSSELEVIKKAIDQCASIGFEMLILSFGSGFDMENDTPKYLKKWKKIANYAHNKGVEIGAYSLLASRHIGGGNDVVSPKGTRPTFGNCPALTSPWGLDYYRKIRNFYDKTGFSLLEHDGPYPGDIDITSRPPFQKGALDSRWVQWRLTDSLYRDLRSKGVYMNTPDRYFLNGSNKMYMGYREVNWSLPRAEQVIHTRQNIYDGTWNRTPSMGWMFVPLTVYHGGGIAATIEPLDDHLDHYEKMLYSNLAMGVQPTYRGDRPNVIIIYADDLGYGDVSCYGATKLYTPHIDALANNGIRFTNGHCSSATCTPSRYALITGKYPWRKKGIAILPGDAELIIPTDQTSLPNVFQQAGYTTGIVGKWHLGLGQVHKDWNKPLELTPNDVGFDYSFIFPATADRVPTVFLENRDIIALDEDDPLEVSYQHKVGNDPTGKEHPELLKLKSSRGHGHNQTIVNGIGRIGYMSGGHTAHWVDEELSYTFLNKAKEFIGNHKDVRFFLYYSPTEPHVPRMPATIFKDKSGLGFRGDAILQLDWSVGEIVKELKRLGIYDNTMIIFTSDNGPVLDDGYVDGAVTKLNGHKPSGPLRGGKYSAFEGGTRVPFIVSYPKEVKVQTSDALVCQIDFLASFTTMLNQEYSEVKDSQNLMEVLLGQSHIGRETLVEAAATLSILDNNGWKYIEPSDRLSYYKLTDTESGNFPKPQLYNLKNDLGEKHNLATDKNYKKILKNLQKKLKETKEQVVP</sequence>
<dbReference type="InterPro" id="IPR017850">
    <property type="entry name" value="Alkaline_phosphatase_core_sf"/>
</dbReference>
<dbReference type="Proteomes" id="UP000762676">
    <property type="component" value="Unassembled WGS sequence"/>
</dbReference>
<dbReference type="InterPro" id="IPR052701">
    <property type="entry name" value="GAG_Ulvan_Degrading_Sulfatases"/>
</dbReference>
<dbReference type="InterPro" id="IPR017853">
    <property type="entry name" value="GH"/>
</dbReference>
<comment type="similarity">
    <text evidence="2">Belongs to the sulfatase family.</text>
</comment>